<dbReference type="Pfam" id="PF02801">
    <property type="entry name" value="Ketoacyl-synt_C"/>
    <property type="match status" value="1"/>
</dbReference>
<evidence type="ECO:0000313" key="5">
    <source>
        <dbReference type="EMBL" id="MBO1317550.1"/>
    </source>
</evidence>
<keyword evidence="6" id="KW-1185">Reference proteome</keyword>
<dbReference type="GO" id="GO:0006633">
    <property type="term" value="P:fatty acid biosynthetic process"/>
    <property type="evidence" value="ECO:0007669"/>
    <property type="project" value="InterPro"/>
</dbReference>
<evidence type="ECO:0000259" key="4">
    <source>
        <dbReference type="PROSITE" id="PS52004"/>
    </source>
</evidence>
<protein>
    <recommendedName>
        <fullName evidence="4">Ketosynthase family 3 (KS3) domain-containing protein</fullName>
    </recommendedName>
</protein>
<accession>A0A8J7Q1J8</accession>
<dbReference type="InterPro" id="IPR020841">
    <property type="entry name" value="PKS_Beta-ketoAc_synthase_dom"/>
</dbReference>
<dbReference type="PROSITE" id="PS52004">
    <property type="entry name" value="KS3_2"/>
    <property type="match status" value="1"/>
</dbReference>
<name>A0A8J7Q1J8_9BACT</name>
<evidence type="ECO:0000256" key="3">
    <source>
        <dbReference type="RuleBase" id="RU003694"/>
    </source>
</evidence>
<dbReference type="GO" id="GO:0004315">
    <property type="term" value="F:3-oxoacyl-[acyl-carrier-protein] synthase activity"/>
    <property type="evidence" value="ECO:0007669"/>
    <property type="project" value="InterPro"/>
</dbReference>
<evidence type="ECO:0000256" key="1">
    <source>
        <dbReference type="ARBA" id="ARBA00008467"/>
    </source>
</evidence>
<dbReference type="GO" id="GO:0005829">
    <property type="term" value="C:cytosol"/>
    <property type="evidence" value="ECO:0007669"/>
    <property type="project" value="TreeGrafter"/>
</dbReference>
<keyword evidence="2 3" id="KW-0808">Transferase</keyword>
<dbReference type="InterPro" id="IPR018201">
    <property type="entry name" value="Ketoacyl_synth_AS"/>
</dbReference>
<dbReference type="EMBL" id="JAFREP010000003">
    <property type="protein sequence ID" value="MBO1317550.1"/>
    <property type="molecule type" value="Genomic_DNA"/>
</dbReference>
<dbReference type="PANTHER" id="PTHR11712:SF336">
    <property type="entry name" value="3-OXOACYL-[ACYL-CARRIER-PROTEIN] SYNTHASE, MITOCHONDRIAL"/>
    <property type="match status" value="1"/>
</dbReference>
<dbReference type="InterPro" id="IPR000794">
    <property type="entry name" value="Beta-ketoacyl_synthase"/>
</dbReference>
<dbReference type="Pfam" id="PF00109">
    <property type="entry name" value="ketoacyl-synt"/>
    <property type="match status" value="1"/>
</dbReference>
<evidence type="ECO:0000313" key="6">
    <source>
        <dbReference type="Proteomes" id="UP000664417"/>
    </source>
</evidence>
<dbReference type="Gene3D" id="3.40.47.10">
    <property type="match status" value="1"/>
</dbReference>
<dbReference type="SMART" id="SM00825">
    <property type="entry name" value="PKS_KS"/>
    <property type="match status" value="1"/>
</dbReference>
<comment type="similarity">
    <text evidence="1 3">Belongs to the thiolase-like superfamily. Beta-ketoacyl-ACP synthases family.</text>
</comment>
<sequence>MTSDGLDLKISAGALVLPGGLTLDDLFHARSAVVGLDESFRVPIGAPVTKPLTALADAVGRPIPRGVLLAAEALAALPEKPKRRTGLVLGLPSLFSETEYVEHMLVHRHDVAAMERLHWFLGDHPLHLLQKRFGLTGPAARVDSACATGNDALIQAGIWLQQGLVDDVWVVAASAMLNPVAVALFDHLKALTERRDLEASCPFDARRRGFVMGEGAAALCLSRRPEARALGYLRGWGQSMSDTGFVDLPDDLRVVEGACRAALGGRDRVAYVSAHGTATQANDLMETRLHHRLFGKAAPSIPLSSIKSMIGHCLGAAALIEAWVCLAALHRQTAPPTINLRHPDPACDLDVVPNQARPIAGALALSNAFAFGGHNVSVLLERGEPWLD</sequence>
<feature type="domain" description="Ketosynthase family 3 (KS3)" evidence="4">
    <location>
        <begin position="1"/>
        <end position="382"/>
    </location>
</feature>
<evidence type="ECO:0000256" key="2">
    <source>
        <dbReference type="ARBA" id="ARBA00022679"/>
    </source>
</evidence>
<dbReference type="InterPro" id="IPR014030">
    <property type="entry name" value="Ketoacyl_synth_N"/>
</dbReference>
<comment type="caution">
    <text evidence="5">The sequence shown here is derived from an EMBL/GenBank/DDBJ whole genome shotgun (WGS) entry which is preliminary data.</text>
</comment>
<gene>
    <name evidence="5" type="ORF">J3U88_03690</name>
</gene>
<reference evidence="5" key="1">
    <citation type="submission" date="2021-03" db="EMBL/GenBank/DDBJ databases">
        <authorList>
            <person name="Wang G."/>
        </authorList>
    </citation>
    <scope>NUCLEOTIDE SEQUENCE</scope>
    <source>
        <strain evidence="5">KCTC 12899</strain>
    </source>
</reference>
<proteinExistence type="inferred from homology"/>
<dbReference type="InterPro" id="IPR014031">
    <property type="entry name" value="Ketoacyl_synth_C"/>
</dbReference>
<dbReference type="PROSITE" id="PS00606">
    <property type="entry name" value="KS3_1"/>
    <property type="match status" value="1"/>
</dbReference>
<dbReference type="RefSeq" id="WP_207856836.1">
    <property type="nucleotide sequence ID" value="NZ_JAFREP010000003.1"/>
</dbReference>
<dbReference type="SUPFAM" id="SSF53901">
    <property type="entry name" value="Thiolase-like"/>
    <property type="match status" value="2"/>
</dbReference>
<dbReference type="PANTHER" id="PTHR11712">
    <property type="entry name" value="POLYKETIDE SYNTHASE-RELATED"/>
    <property type="match status" value="1"/>
</dbReference>
<organism evidence="5 6">
    <name type="scientific">Acanthopleuribacter pedis</name>
    <dbReference type="NCBI Taxonomy" id="442870"/>
    <lineage>
        <taxon>Bacteria</taxon>
        <taxon>Pseudomonadati</taxon>
        <taxon>Acidobacteriota</taxon>
        <taxon>Holophagae</taxon>
        <taxon>Acanthopleuribacterales</taxon>
        <taxon>Acanthopleuribacteraceae</taxon>
        <taxon>Acanthopleuribacter</taxon>
    </lineage>
</organism>
<dbReference type="InterPro" id="IPR016039">
    <property type="entry name" value="Thiolase-like"/>
</dbReference>
<dbReference type="AlphaFoldDB" id="A0A8J7Q1J8"/>
<dbReference type="Proteomes" id="UP000664417">
    <property type="component" value="Unassembled WGS sequence"/>
</dbReference>